<evidence type="ECO:0000313" key="4">
    <source>
        <dbReference type="EMBL" id="NKQ54400.1"/>
    </source>
</evidence>
<dbReference type="Pfam" id="PF17853">
    <property type="entry name" value="GGDEF_2"/>
    <property type="match status" value="1"/>
</dbReference>
<proteinExistence type="inferred from homology"/>
<dbReference type="PANTHER" id="PTHR33744">
    <property type="entry name" value="CARBOHYDRATE DIACID REGULATOR"/>
    <property type="match status" value="1"/>
</dbReference>
<dbReference type="Gene3D" id="1.10.10.2840">
    <property type="entry name" value="PucR C-terminal helix-turn-helix domain"/>
    <property type="match status" value="1"/>
</dbReference>
<dbReference type="InterPro" id="IPR051448">
    <property type="entry name" value="CdaR-like_regulators"/>
</dbReference>
<feature type="domain" description="PucR C-terminal helix-turn-helix" evidence="2">
    <location>
        <begin position="353"/>
        <end position="405"/>
    </location>
</feature>
<dbReference type="InterPro" id="IPR042070">
    <property type="entry name" value="PucR_C-HTH_sf"/>
</dbReference>
<comment type="caution">
    <text evidence="4">The sequence shown here is derived from an EMBL/GenBank/DDBJ whole genome shotgun (WGS) entry which is preliminary data.</text>
</comment>
<protein>
    <submittedName>
        <fullName evidence="4">PucR family transcriptional regulator</fullName>
    </submittedName>
</protein>
<evidence type="ECO:0000313" key="5">
    <source>
        <dbReference type="Proteomes" id="UP000715441"/>
    </source>
</evidence>
<name>A0ABX1J7S2_9PSEU</name>
<accession>A0ABX1J7S2</accession>
<sequence length="414" mass="45679">MVHSATSDAAWPDFSPSVRALLRQAAERVLAGRDEWVEALHTASLSRPRMHAVTEDPALIAATRRSSLADVLRWALANTHHPGEPVPVIPDAEAAEIARDLVRSGIDERGLEAYRVGQNVAWQLWMEICFELTRDPIELQGLLGVSWRSITTFIDDTVAAVSAQMDIERAELGRDGQADRRAIVTLLLEGAPVTAARAEAELGYPLSRWHTAAIVWSDVASPAGQLETVTEAIMRIAGAARRLTVTAGASTLWIWLPVDSVPPLAELSDALSRSPDIRVAFGRPATDVDGFRRTHFDAVATQRMLARLTSPQHVARYEDVQLVAMLANDPTGVDEFLRDTLGDLLHADTEIQRTVDTYVRERCNVSRTAERMYTHRNTVIRRLAQADELLPRGLAENVVAVAAALDVLRWRHTE</sequence>
<dbReference type="InterPro" id="IPR041522">
    <property type="entry name" value="CdaR_GGDEF"/>
</dbReference>
<comment type="similarity">
    <text evidence="1">Belongs to the CdaR family.</text>
</comment>
<evidence type="ECO:0000259" key="3">
    <source>
        <dbReference type="Pfam" id="PF17853"/>
    </source>
</evidence>
<dbReference type="InterPro" id="IPR025736">
    <property type="entry name" value="PucR_C-HTH_dom"/>
</dbReference>
<dbReference type="Pfam" id="PF13556">
    <property type="entry name" value="HTH_30"/>
    <property type="match status" value="1"/>
</dbReference>
<dbReference type="Proteomes" id="UP000715441">
    <property type="component" value="Unassembled WGS sequence"/>
</dbReference>
<dbReference type="PANTHER" id="PTHR33744:SF1">
    <property type="entry name" value="DNA-BINDING TRANSCRIPTIONAL ACTIVATOR ADER"/>
    <property type="match status" value="1"/>
</dbReference>
<reference evidence="4 5" key="1">
    <citation type="submission" date="2020-04" db="EMBL/GenBank/DDBJ databases">
        <title>Novel species.</title>
        <authorList>
            <person name="Teo W.F.A."/>
            <person name="Lipun K."/>
            <person name="Srisuk N."/>
            <person name="Duangmal K."/>
        </authorList>
    </citation>
    <scope>NUCLEOTIDE SEQUENCE [LARGE SCALE GENOMIC DNA]</scope>
    <source>
        <strain evidence="4 5">K13G38</strain>
    </source>
</reference>
<organism evidence="4 5">
    <name type="scientific">Amycolatopsis acididurans</name>
    <dbReference type="NCBI Taxonomy" id="2724524"/>
    <lineage>
        <taxon>Bacteria</taxon>
        <taxon>Bacillati</taxon>
        <taxon>Actinomycetota</taxon>
        <taxon>Actinomycetes</taxon>
        <taxon>Pseudonocardiales</taxon>
        <taxon>Pseudonocardiaceae</taxon>
        <taxon>Amycolatopsis</taxon>
    </lineage>
</organism>
<evidence type="ECO:0000256" key="1">
    <source>
        <dbReference type="ARBA" id="ARBA00006754"/>
    </source>
</evidence>
<evidence type="ECO:0000259" key="2">
    <source>
        <dbReference type="Pfam" id="PF13556"/>
    </source>
</evidence>
<gene>
    <name evidence="4" type="ORF">HFP15_16055</name>
</gene>
<dbReference type="EMBL" id="JAAXLS010000009">
    <property type="protein sequence ID" value="NKQ54400.1"/>
    <property type="molecule type" value="Genomic_DNA"/>
</dbReference>
<feature type="domain" description="CdaR GGDEF-like" evidence="3">
    <location>
        <begin position="195"/>
        <end position="304"/>
    </location>
</feature>
<keyword evidence="5" id="KW-1185">Reference proteome</keyword>